<reference evidence="3 4" key="1">
    <citation type="journal article" date="2016" name="Appl. Environ. Microbiol.">
        <title>Lack of Overt Genome Reduction in the Bryostatin-Producing Bryozoan Symbiont "Candidatus Endobugula sertula".</title>
        <authorList>
            <person name="Miller I.J."/>
            <person name="Vanee N."/>
            <person name="Fong S.S."/>
            <person name="Lim-Fong G.E."/>
            <person name="Kwan J.C."/>
        </authorList>
    </citation>
    <scope>NUCLEOTIDE SEQUENCE [LARGE SCALE GENOMIC DNA]</scope>
    <source>
        <strain evidence="3">AB1-4</strain>
    </source>
</reference>
<evidence type="ECO:0000313" key="4">
    <source>
        <dbReference type="Proteomes" id="UP000242502"/>
    </source>
</evidence>
<dbReference type="Proteomes" id="UP000242502">
    <property type="component" value="Unassembled WGS sequence"/>
</dbReference>
<keyword evidence="2" id="KW-1133">Transmembrane helix</keyword>
<keyword evidence="2" id="KW-0812">Transmembrane</keyword>
<name>A0A1D2QPS2_9GAMM</name>
<dbReference type="InterPro" id="IPR002464">
    <property type="entry name" value="DNA/RNA_helicase_DEAH_CS"/>
</dbReference>
<proteinExistence type="predicted"/>
<sequence>MTSSEKITAFKDLFSIGAAICVAAWAAYGIWLKNEERIADLKVIELEQKTDLRSHLLSEIIVDELHNDGSSTIFTIDVNLNNIGNDSVRVILDERSLLISKVQFQESKPLYRDVTYIGDYRYRGVSKIVGPFVDVGPKESYRLSYSIKLDSLGTYLIRFLATMESDSVKKNKDKNLGPSQFLNYSTGADKLLIK</sequence>
<dbReference type="PROSITE" id="PS00690">
    <property type="entry name" value="DEAH_ATP_HELICASE"/>
    <property type="match status" value="1"/>
</dbReference>
<organism evidence="3 4">
    <name type="scientific">Candidatus Endobugula sertula</name>
    <name type="common">Bugula neritina bacterial symbiont</name>
    <dbReference type="NCBI Taxonomy" id="62101"/>
    <lineage>
        <taxon>Bacteria</taxon>
        <taxon>Pseudomonadati</taxon>
        <taxon>Pseudomonadota</taxon>
        <taxon>Gammaproteobacteria</taxon>
        <taxon>Cellvibrionales</taxon>
        <taxon>Cellvibrionaceae</taxon>
        <taxon>Candidatus Endobugula</taxon>
    </lineage>
</organism>
<evidence type="ECO:0000256" key="1">
    <source>
        <dbReference type="ARBA" id="ARBA00022801"/>
    </source>
</evidence>
<evidence type="ECO:0000313" key="3">
    <source>
        <dbReference type="EMBL" id="ODS23540.1"/>
    </source>
</evidence>
<protein>
    <submittedName>
        <fullName evidence="3">Uncharacterized protein</fullName>
    </submittedName>
</protein>
<keyword evidence="1" id="KW-0378">Hydrolase</keyword>
<dbReference type="EMBL" id="MDLC01000026">
    <property type="protein sequence ID" value="ODS23540.1"/>
    <property type="molecule type" value="Genomic_DNA"/>
</dbReference>
<dbReference type="GO" id="GO:0016787">
    <property type="term" value="F:hydrolase activity"/>
    <property type="evidence" value="ECO:0007669"/>
    <property type="project" value="UniProtKB-KW"/>
</dbReference>
<dbReference type="AlphaFoldDB" id="A0A1D2QPS2"/>
<accession>A0A1D2QPS2</accession>
<keyword evidence="2" id="KW-0472">Membrane</keyword>
<gene>
    <name evidence="3" type="ORF">AB835_08340</name>
</gene>
<comment type="caution">
    <text evidence="3">The sequence shown here is derived from an EMBL/GenBank/DDBJ whole genome shotgun (WGS) entry which is preliminary data.</text>
</comment>
<evidence type="ECO:0000256" key="2">
    <source>
        <dbReference type="SAM" id="Phobius"/>
    </source>
</evidence>
<feature type="transmembrane region" description="Helical" evidence="2">
    <location>
        <begin position="13"/>
        <end position="32"/>
    </location>
</feature>